<sequence>NFSVDEEFYLADWRKISMAIAIVTAGAIAAVIAAFRILIQLFLQREQDMQVMTALKREADVINQNQTTLLENLTEQQAALKASSDRLTAIFENAADGIVMIDDQGQVEAVNPVAEAIY</sequence>
<dbReference type="Gene3D" id="3.30.450.20">
    <property type="entry name" value="PAS domain"/>
    <property type="match status" value="1"/>
</dbReference>
<evidence type="ECO:0000259" key="2">
    <source>
        <dbReference type="PROSITE" id="PS50112"/>
    </source>
</evidence>
<accession>A0A941I978</accession>
<dbReference type="RefSeq" id="WP_212689718.1">
    <property type="nucleotide sequence ID" value="NZ_JAGSPN010000322.1"/>
</dbReference>
<dbReference type="Pfam" id="PF13188">
    <property type="entry name" value="PAS_8"/>
    <property type="match status" value="1"/>
</dbReference>
<gene>
    <name evidence="3" type="ORF">KDM89_20615</name>
</gene>
<dbReference type="NCBIfam" id="TIGR00229">
    <property type="entry name" value="sensory_box"/>
    <property type="match status" value="1"/>
</dbReference>
<evidence type="ECO:0000313" key="3">
    <source>
        <dbReference type="EMBL" id="MBR7784539.1"/>
    </source>
</evidence>
<keyword evidence="1" id="KW-1133">Transmembrane helix</keyword>
<dbReference type="AlphaFoldDB" id="A0A941I978"/>
<keyword evidence="1" id="KW-0812">Transmembrane</keyword>
<keyword evidence="1" id="KW-0472">Membrane</keyword>
<name>A0A941I978_9BURK</name>
<feature type="non-terminal residue" evidence="3">
    <location>
        <position position="1"/>
    </location>
</feature>
<dbReference type="EMBL" id="JAGSPN010000322">
    <property type="protein sequence ID" value="MBR7784539.1"/>
    <property type="molecule type" value="Genomic_DNA"/>
</dbReference>
<dbReference type="InterPro" id="IPR035965">
    <property type="entry name" value="PAS-like_dom_sf"/>
</dbReference>
<dbReference type="InterPro" id="IPR000014">
    <property type="entry name" value="PAS"/>
</dbReference>
<protein>
    <submittedName>
        <fullName evidence="3">PAS domain S-box protein</fullName>
    </submittedName>
</protein>
<reference evidence="3" key="1">
    <citation type="submission" date="2021-04" db="EMBL/GenBank/DDBJ databases">
        <title>novel species isolated from subtropical streams in China.</title>
        <authorList>
            <person name="Lu H."/>
        </authorList>
    </citation>
    <scope>NUCLEOTIDE SEQUENCE</scope>
    <source>
        <strain evidence="3">LFS511W</strain>
    </source>
</reference>
<feature type="domain" description="PAS" evidence="2">
    <location>
        <begin position="83"/>
        <end position="118"/>
    </location>
</feature>
<evidence type="ECO:0000313" key="4">
    <source>
        <dbReference type="Proteomes" id="UP000680067"/>
    </source>
</evidence>
<feature type="transmembrane region" description="Helical" evidence="1">
    <location>
        <begin position="16"/>
        <end position="39"/>
    </location>
</feature>
<evidence type="ECO:0000256" key="1">
    <source>
        <dbReference type="SAM" id="Phobius"/>
    </source>
</evidence>
<proteinExistence type="predicted"/>
<comment type="caution">
    <text evidence="3">The sequence shown here is derived from an EMBL/GenBank/DDBJ whole genome shotgun (WGS) entry which is preliminary data.</text>
</comment>
<keyword evidence="4" id="KW-1185">Reference proteome</keyword>
<dbReference type="Proteomes" id="UP000680067">
    <property type="component" value="Unassembled WGS sequence"/>
</dbReference>
<organism evidence="3 4">
    <name type="scientific">Undibacterium luofuense</name>
    <dbReference type="NCBI Taxonomy" id="2828733"/>
    <lineage>
        <taxon>Bacteria</taxon>
        <taxon>Pseudomonadati</taxon>
        <taxon>Pseudomonadota</taxon>
        <taxon>Betaproteobacteria</taxon>
        <taxon>Burkholderiales</taxon>
        <taxon>Oxalobacteraceae</taxon>
        <taxon>Undibacterium</taxon>
    </lineage>
</organism>
<feature type="non-terminal residue" evidence="3">
    <location>
        <position position="118"/>
    </location>
</feature>
<dbReference type="SUPFAM" id="SSF55785">
    <property type="entry name" value="PYP-like sensor domain (PAS domain)"/>
    <property type="match status" value="1"/>
</dbReference>
<dbReference type="PROSITE" id="PS50112">
    <property type="entry name" value="PAS"/>
    <property type="match status" value="1"/>
</dbReference>